<sequence>MDDSSGAAPVANDDGDDWPDDHLAMMQKMLAEQSASLHLMFYDLRDFSAETFRESPRAAEGFIRLALRAQANCRSSLDAMARADRAARDREAAAK</sequence>
<keyword evidence="2" id="KW-1185">Reference proteome</keyword>
<proteinExistence type="predicted"/>
<gene>
    <name evidence="1" type="ORF">COO09_17425</name>
</gene>
<dbReference type="OrthoDB" id="7432673at2"/>
<evidence type="ECO:0000313" key="2">
    <source>
        <dbReference type="Proteomes" id="UP000218934"/>
    </source>
</evidence>
<dbReference type="KEGG" id="rdi:CMV14_15515"/>
<dbReference type="RefSeq" id="WP_096367759.1">
    <property type="nucleotide sequence ID" value="NZ_CP023449.1"/>
</dbReference>
<evidence type="ECO:0008006" key="3">
    <source>
        <dbReference type="Google" id="ProtNLM"/>
    </source>
</evidence>
<evidence type="ECO:0000313" key="1">
    <source>
        <dbReference type="EMBL" id="PCE40979.1"/>
    </source>
</evidence>
<name>A0A2A4FS57_9SPHN</name>
<dbReference type="AlphaFoldDB" id="A0A2A4FS57"/>
<protein>
    <recommendedName>
        <fullName evidence="3">Phasin domain-containing protein</fullName>
    </recommendedName>
</protein>
<comment type="caution">
    <text evidence="1">The sequence shown here is derived from an EMBL/GenBank/DDBJ whole genome shotgun (WGS) entry which is preliminary data.</text>
</comment>
<dbReference type="Proteomes" id="UP000218934">
    <property type="component" value="Unassembled WGS sequence"/>
</dbReference>
<organism evidence="1 2">
    <name type="scientific">Rhizorhabdus dicambivorans</name>
    <dbReference type="NCBI Taxonomy" id="1850238"/>
    <lineage>
        <taxon>Bacteria</taxon>
        <taxon>Pseudomonadati</taxon>
        <taxon>Pseudomonadota</taxon>
        <taxon>Alphaproteobacteria</taxon>
        <taxon>Sphingomonadales</taxon>
        <taxon>Sphingomonadaceae</taxon>
        <taxon>Rhizorhabdus</taxon>
    </lineage>
</organism>
<dbReference type="EMBL" id="NWUF01000020">
    <property type="protein sequence ID" value="PCE40979.1"/>
    <property type="molecule type" value="Genomic_DNA"/>
</dbReference>
<reference evidence="1 2" key="1">
    <citation type="submission" date="2017-09" db="EMBL/GenBank/DDBJ databases">
        <title>The Catabolism of 3,6-Dichlorosalicylic acid is Initiated by the Cytochrome P450 Monooxygenase DsmABC in Rhizorhabdus dicambivorans Ndbn-20.</title>
        <authorList>
            <person name="Na L."/>
        </authorList>
    </citation>
    <scope>NUCLEOTIDE SEQUENCE [LARGE SCALE GENOMIC DNA]</scope>
    <source>
        <strain evidence="1 2">Ndbn-20m</strain>
    </source>
</reference>
<accession>A0A2A4FS57</accession>